<evidence type="ECO:0000256" key="5">
    <source>
        <dbReference type="PROSITE-ProRule" id="PRU00104"/>
    </source>
</evidence>
<accession>A0ABN9WZM3</accession>
<organism evidence="8 9">
    <name type="scientific">Prorocentrum cordatum</name>
    <dbReference type="NCBI Taxonomy" id="2364126"/>
    <lineage>
        <taxon>Eukaryota</taxon>
        <taxon>Sar</taxon>
        <taxon>Alveolata</taxon>
        <taxon>Dinophyceae</taxon>
        <taxon>Prorocentrales</taxon>
        <taxon>Prorocentraceae</taxon>
        <taxon>Prorocentrum</taxon>
    </lineage>
</organism>
<dbReference type="EMBL" id="CAUYUJ010019405">
    <property type="protein sequence ID" value="CAK0890930.1"/>
    <property type="molecule type" value="Genomic_DNA"/>
</dbReference>
<evidence type="ECO:0000256" key="6">
    <source>
        <dbReference type="SAM" id="MobiDB-lite"/>
    </source>
</evidence>
<dbReference type="InterPro" id="IPR044611">
    <property type="entry name" value="E3A/B/C-like"/>
</dbReference>
<evidence type="ECO:0000313" key="9">
    <source>
        <dbReference type="Proteomes" id="UP001189429"/>
    </source>
</evidence>
<comment type="caution">
    <text evidence="8">The sequence shown here is derived from an EMBL/GenBank/DDBJ whole genome shotgun (WGS) entry which is preliminary data.</text>
</comment>
<evidence type="ECO:0000256" key="4">
    <source>
        <dbReference type="ARBA" id="ARBA00022786"/>
    </source>
</evidence>
<dbReference type="Gene3D" id="3.90.1750.10">
    <property type="entry name" value="Hect, E3 ligase catalytic domains"/>
    <property type="match status" value="1"/>
</dbReference>
<dbReference type="SUPFAM" id="SSF56204">
    <property type="entry name" value="Hect, E3 ligase catalytic domain"/>
    <property type="match status" value="1"/>
</dbReference>
<feature type="region of interest" description="Disordered" evidence="6">
    <location>
        <begin position="194"/>
        <end position="218"/>
    </location>
</feature>
<dbReference type="PANTHER" id="PTHR45700">
    <property type="entry name" value="UBIQUITIN-PROTEIN LIGASE E3C"/>
    <property type="match status" value="1"/>
</dbReference>
<gene>
    <name evidence="8" type="ORF">PCOR1329_LOCUS71021</name>
</gene>
<evidence type="ECO:0000259" key="7">
    <source>
        <dbReference type="PROSITE" id="PS50237"/>
    </source>
</evidence>
<evidence type="ECO:0000256" key="2">
    <source>
        <dbReference type="ARBA" id="ARBA00012485"/>
    </source>
</evidence>
<sequence length="705" mass="77275">MDAAAAKKRFLRLWQGLQLYDGLSANDAAAAAVPLSQQPPEVAAPLPELLTGEVAPPDGAPPAHEALRRVCAAGAAAEAADVERSLAVLDDLGALAVAFRRGGAEGAGPSVTDPNVDTGAVEAYFHALAARDARASGEADGGAGATGEGGTPQQAKSLVSQALHRLGNLFTKIGHANDQARKFDSDRAAVHGGLAGGVPSSLSGSREAGPVTIPPSPTPLTKEAFRDCSCVGWELPAEPSFRAHVTRFRERREKLKQELAAAAASATGPETQPRLEEPAYNPAECLVGLRVLLIPLAFPFFEESDHYEALGRILRAYRGLSEAQRERLGRWIAGGVLSGTFPFRVLEGQLQWLQQLVTIRFCTDFEEGAEQFGWDFFCTRTSQPVKNALACMDLFFRANRVLQAKHRAFKREERLRGTAAVLQSLGDSAAPPYLKRIDFVNDALNEHDRVLKHDYECSLYLPRLKWNELVQEFRGARMRGLPAQPPPRRPRVPTAMAEVQAGSALNTMSFGLLEYAWALDPSGKCRLLMLNMKDQQRDNVRQEMLTQVFRGHGRVNPYLTLCVRRDNLIQDALQRLASVSPSGLKRTLKVVFEGEQGVDEGGVQKEFFQLLLEQLYDPNFGMFTYNADNKTYWFSHTSLETNLNFELFGVLLGLAIYNRVIIDVRFPIAVYRKLLVADEAGIARFTVDDLGAVAPELARSLEKIC</sequence>
<evidence type="ECO:0000313" key="8">
    <source>
        <dbReference type="EMBL" id="CAK0890930.1"/>
    </source>
</evidence>
<dbReference type="Pfam" id="PF00632">
    <property type="entry name" value="HECT"/>
    <property type="match status" value="1"/>
</dbReference>
<feature type="region of interest" description="Disordered" evidence="6">
    <location>
        <begin position="135"/>
        <end position="156"/>
    </location>
</feature>
<reference evidence="8" key="1">
    <citation type="submission" date="2023-10" db="EMBL/GenBank/DDBJ databases">
        <authorList>
            <person name="Chen Y."/>
            <person name="Shah S."/>
            <person name="Dougan E. K."/>
            <person name="Thang M."/>
            <person name="Chan C."/>
        </authorList>
    </citation>
    <scope>NUCLEOTIDE SEQUENCE [LARGE SCALE GENOMIC DNA]</scope>
</reference>
<evidence type="ECO:0000256" key="3">
    <source>
        <dbReference type="ARBA" id="ARBA00022679"/>
    </source>
</evidence>
<feature type="compositionally biased region" description="Gly residues" evidence="6">
    <location>
        <begin position="139"/>
        <end position="150"/>
    </location>
</feature>
<proteinExistence type="predicted"/>
<feature type="domain" description="HECT" evidence="7">
    <location>
        <begin position="580"/>
        <end position="705"/>
    </location>
</feature>
<keyword evidence="9" id="KW-1185">Reference proteome</keyword>
<dbReference type="PANTHER" id="PTHR45700:SF8">
    <property type="entry name" value="HECT-TYPE E3 UBIQUITIN TRANSFERASE"/>
    <property type="match status" value="1"/>
</dbReference>
<keyword evidence="4 5" id="KW-0833">Ubl conjugation pathway</keyword>
<comment type="catalytic activity">
    <reaction evidence="1">
        <text>S-ubiquitinyl-[E2 ubiquitin-conjugating enzyme]-L-cysteine + [acceptor protein]-L-lysine = [E2 ubiquitin-conjugating enzyme]-L-cysteine + N(6)-ubiquitinyl-[acceptor protein]-L-lysine.</text>
        <dbReference type="EC" id="2.3.2.26"/>
    </reaction>
</comment>
<dbReference type="Proteomes" id="UP001189429">
    <property type="component" value="Unassembled WGS sequence"/>
</dbReference>
<protein>
    <recommendedName>
        <fullName evidence="2">HECT-type E3 ubiquitin transferase</fullName>
        <ecNumber evidence="2">2.3.2.26</ecNumber>
    </recommendedName>
</protein>
<dbReference type="EC" id="2.3.2.26" evidence="2"/>
<dbReference type="InterPro" id="IPR000569">
    <property type="entry name" value="HECT_dom"/>
</dbReference>
<name>A0ABN9WZM3_9DINO</name>
<comment type="caution">
    <text evidence="5">Lacks conserved residue(s) required for the propagation of feature annotation.</text>
</comment>
<keyword evidence="3" id="KW-0808">Transferase</keyword>
<evidence type="ECO:0000256" key="1">
    <source>
        <dbReference type="ARBA" id="ARBA00000885"/>
    </source>
</evidence>
<dbReference type="PROSITE" id="PS50237">
    <property type="entry name" value="HECT"/>
    <property type="match status" value="1"/>
</dbReference>
<dbReference type="InterPro" id="IPR035983">
    <property type="entry name" value="Hect_E3_ubiquitin_ligase"/>
</dbReference>